<dbReference type="EMBL" id="SBKN01000001">
    <property type="protein sequence ID" value="RXR24333.1"/>
    <property type="molecule type" value="Genomic_DNA"/>
</dbReference>
<name>A0A4Q1KDL0_9FLAO</name>
<evidence type="ECO:0000313" key="1">
    <source>
        <dbReference type="EMBL" id="RXR24333.1"/>
    </source>
</evidence>
<dbReference type="RefSeq" id="WP_129460310.1">
    <property type="nucleotide sequence ID" value="NZ_SBKN01000001.1"/>
</dbReference>
<accession>A0A4Q1KDL0</accession>
<keyword evidence="2" id="KW-1185">Reference proteome</keyword>
<dbReference type="Pfam" id="PF13376">
    <property type="entry name" value="OmdA"/>
    <property type="match status" value="1"/>
</dbReference>
<gene>
    <name evidence="1" type="ORF">EQG61_02505</name>
</gene>
<dbReference type="InterPro" id="IPR037079">
    <property type="entry name" value="AF2212/PG0164-like_sf"/>
</dbReference>
<dbReference type="OrthoDB" id="959664at2"/>
<protein>
    <submittedName>
        <fullName evidence="1">DUF1905 domain-containing protein</fullName>
    </submittedName>
</protein>
<evidence type="ECO:0000313" key="2">
    <source>
        <dbReference type="Proteomes" id="UP000289857"/>
    </source>
</evidence>
<dbReference type="Pfam" id="PF08922">
    <property type="entry name" value="DUF1905"/>
    <property type="match status" value="1"/>
</dbReference>
<dbReference type="Proteomes" id="UP000289857">
    <property type="component" value="Unassembled WGS sequence"/>
</dbReference>
<sequence length="174" mass="20389">MEFEALLESFEASSVGYGPHFKIPQPIFETLNAQCKDKRVICYLNQTLRIHSGMMPKDGYHFILLNQAILKQHGMVLGDWIQVRLEVDNSEYGMEISEEFREVLFSDPEGSDWFHKLTPGKQRTLIHLINKIKNSQLKIERSFVILEHLKKRGGKLDYKILDQDIKDFRDSMKF</sequence>
<dbReference type="InterPro" id="IPR015018">
    <property type="entry name" value="DUF1905"/>
</dbReference>
<dbReference type="AlphaFoldDB" id="A0A4Q1KDL0"/>
<organism evidence="1 2">
    <name type="scientific">Flavobacterium stagni</name>
    <dbReference type="NCBI Taxonomy" id="2506421"/>
    <lineage>
        <taxon>Bacteria</taxon>
        <taxon>Pseudomonadati</taxon>
        <taxon>Bacteroidota</taxon>
        <taxon>Flavobacteriia</taxon>
        <taxon>Flavobacteriales</taxon>
        <taxon>Flavobacteriaceae</taxon>
        <taxon>Flavobacterium</taxon>
    </lineage>
</organism>
<reference evidence="2" key="1">
    <citation type="submission" date="2019-01" db="EMBL/GenBank/DDBJ databases">
        <title>Cytophagaceae bacterium strain CAR-16.</title>
        <authorList>
            <person name="Chen W.-M."/>
        </authorList>
    </citation>
    <scope>NUCLEOTIDE SEQUENCE [LARGE SCALE GENOMIC DNA]</scope>
    <source>
        <strain evidence="2">WWJ-16</strain>
    </source>
</reference>
<dbReference type="Gene3D" id="2.40.30.100">
    <property type="entry name" value="AF2212/PG0164-like"/>
    <property type="match status" value="1"/>
</dbReference>
<proteinExistence type="predicted"/>
<comment type="caution">
    <text evidence="1">The sequence shown here is derived from an EMBL/GenBank/DDBJ whole genome shotgun (WGS) entry which is preliminary data.</text>
</comment>